<evidence type="ECO:0000256" key="2">
    <source>
        <dbReference type="ARBA" id="ARBA00022448"/>
    </source>
</evidence>
<dbReference type="CDD" id="cd06261">
    <property type="entry name" value="TM_PBP2"/>
    <property type="match status" value="1"/>
</dbReference>
<organism evidence="9 10">
    <name type="scientific">Paracoccus cavernae</name>
    <dbReference type="NCBI Taxonomy" id="1571207"/>
    <lineage>
        <taxon>Bacteria</taxon>
        <taxon>Pseudomonadati</taxon>
        <taxon>Pseudomonadota</taxon>
        <taxon>Alphaproteobacteria</taxon>
        <taxon>Rhodobacterales</taxon>
        <taxon>Paracoccaceae</taxon>
        <taxon>Paracoccus</taxon>
    </lineage>
</organism>
<feature type="domain" description="ABC transmembrane type-1" evidence="8">
    <location>
        <begin position="84"/>
        <end position="269"/>
    </location>
</feature>
<dbReference type="Proteomes" id="UP001243846">
    <property type="component" value="Unassembled WGS sequence"/>
</dbReference>
<reference evidence="10" key="1">
    <citation type="journal article" date="2019" name="Int. J. Syst. Evol. Microbiol.">
        <title>The Global Catalogue of Microorganisms (GCM) 10K type strain sequencing project: providing services to taxonomists for standard genome sequencing and annotation.</title>
        <authorList>
            <consortium name="The Broad Institute Genomics Platform"/>
            <consortium name="The Broad Institute Genome Sequencing Center for Infectious Disease"/>
            <person name="Wu L."/>
            <person name="Ma J."/>
        </authorList>
    </citation>
    <scope>NUCLEOTIDE SEQUENCE [LARGE SCALE GENOMIC DNA]</scope>
    <source>
        <strain evidence="10">CECT 8482</strain>
    </source>
</reference>
<evidence type="ECO:0000256" key="6">
    <source>
        <dbReference type="ARBA" id="ARBA00023136"/>
    </source>
</evidence>
<evidence type="ECO:0000256" key="5">
    <source>
        <dbReference type="ARBA" id="ARBA00022989"/>
    </source>
</evidence>
<protein>
    <submittedName>
        <fullName evidence="9">Phosphonate ABC transporter, permease protein PhnE</fullName>
    </submittedName>
</protein>
<evidence type="ECO:0000256" key="7">
    <source>
        <dbReference type="RuleBase" id="RU363032"/>
    </source>
</evidence>
<evidence type="ECO:0000313" key="10">
    <source>
        <dbReference type="Proteomes" id="UP001243846"/>
    </source>
</evidence>
<keyword evidence="2 7" id="KW-0813">Transport</keyword>
<dbReference type="Pfam" id="PF00528">
    <property type="entry name" value="BPD_transp_1"/>
    <property type="match status" value="1"/>
</dbReference>
<evidence type="ECO:0000313" key="9">
    <source>
        <dbReference type="EMBL" id="MDN3714051.1"/>
    </source>
</evidence>
<dbReference type="Gene3D" id="1.10.3720.10">
    <property type="entry name" value="MetI-like"/>
    <property type="match status" value="1"/>
</dbReference>
<dbReference type="InterPro" id="IPR000515">
    <property type="entry name" value="MetI-like"/>
</dbReference>
<keyword evidence="4 7" id="KW-0812">Transmembrane</keyword>
<feature type="transmembrane region" description="Helical" evidence="7">
    <location>
        <begin position="247"/>
        <end position="265"/>
    </location>
</feature>
<dbReference type="PROSITE" id="PS50928">
    <property type="entry name" value="ABC_TM1"/>
    <property type="match status" value="1"/>
</dbReference>
<dbReference type="InterPro" id="IPR035906">
    <property type="entry name" value="MetI-like_sf"/>
</dbReference>
<name>A0ABT8DE64_9RHOB</name>
<evidence type="ECO:0000256" key="3">
    <source>
        <dbReference type="ARBA" id="ARBA00022475"/>
    </source>
</evidence>
<feature type="transmembrane region" description="Helical" evidence="7">
    <location>
        <begin position="21"/>
        <end position="40"/>
    </location>
</feature>
<dbReference type="PANTHER" id="PTHR30043">
    <property type="entry name" value="PHOSPHONATES TRANSPORT SYSTEM PERMEASE PROTEIN"/>
    <property type="match status" value="1"/>
</dbReference>
<dbReference type="RefSeq" id="WP_377687424.1">
    <property type="nucleotide sequence ID" value="NZ_JBHMDZ010000044.1"/>
</dbReference>
<dbReference type="InterPro" id="IPR005769">
    <property type="entry name" value="PhnE/PtxC"/>
</dbReference>
<evidence type="ECO:0000259" key="8">
    <source>
        <dbReference type="PROSITE" id="PS50928"/>
    </source>
</evidence>
<evidence type="ECO:0000256" key="4">
    <source>
        <dbReference type="ARBA" id="ARBA00022692"/>
    </source>
</evidence>
<keyword evidence="5 7" id="KW-1133">Transmembrane helix</keyword>
<comment type="similarity">
    <text evidence="7">Belongs to the binding-protein-dependent transport system permease family.</text>
</comment>
<proteinExistence type="inferred from homology"/>
<sequence>MTDLDHLQSRYLDLVRRRRMYSGLLLIVFVALLAGGFQIANDRNAGGFLRGLPHVFDYPSELIAEAAAKAANLPGLMWTYLPALVETLNIAAVSTLVGALGGGVLALLATRGLSPWPRMVAPVRRLLDIMRAIPDVVIALVLIFVLGGGPVPAMIAIAFHTTGALGKLFSEVVENADTKPVEGLESVGAGWLQRMWLAVMPQVAPNWLGYALLRFEINIRASAILGFVGAGGIGYELRNAIAWGPGRYDAAAAIFILLFVTIVVIDQASSTARDRLIHGEKP</sequence>
<dbReference type="NCBIfam" id="TIGR01097">
    <property type="entry name" value="PhnE"/>
    <property type="match status" value="1"/>
</dbReference>
<dbReference type="EMBL" id="JAUFRC010000003">
    <property type="protein sequence ID" value="MDN3714051.1"/>
    <property type="molecule type" value="Genomic_DNA"/>
</dbReference>
<feature type="transmembrane region" description="Helical" evidence="7">
    <location>
        <begin position="88"/>
        <end position="109"/>
    </location>
</feature>
<comment type="caution">
    <text evidence="9">The sequence shown here is derived from an EMBL/GenBank/DDBJ whole genome shotgun (WGS) entry which is preliminary data.</text>
</comment>
<accession>A0ABT8DE64</accession>
<evidence type="ECO:0000256" key="1">
    <source>
        <dbReference type="ARBA" id="ARBA00004651"/>
    </source>
</evidence>
<feature type="transmembrane region" description="Helical" evidence="7">
    <location>
        <begin position="136"/>
        <end position="159"/>
    </location>
</feature>
<gene>
    <name evidence="9" type="primary">phnE</name>
    <name evidence="9" type="ORF">QWZ10_23815</name>
</gene>
<comment type="subcellular location">
    <subcellularLocation>
        <location evidence="1 7">Cell membrane</location>
        <topology evidence="1 7">Multi-pass membrane protein</topology>
    </subcellularLocation>
</comment>
<keyword evidence="10" id="KW-1185">Reference proteome</keyword>
<keyword evidence="3" id="KW-1003">Cell membrane</keyword>
<dbReference type="SUPFAM" id="SSF161098">
    <property type="entry name" value="MetI-like"/>
    <property type="match status" value="1"/>
</dbReference>
<dbReference type="PANTHER" id="PTHR30043:SF1">
    <property type="entry name" value="ABC TRANSPORT SYSTEM PERMEASE PROTEIN P69"/>
    <property type="match status" value="1"/>
</dbReference>
<keyword evidence="6 7" id="KW-0472">Membrane</keyword>